<dbReference type="InterPro" id="IPR012337">
    <property type="entry name" value="RNaseH-like_sf"/>
</dbReference>
<dbReference type="InterPro" id="IPR036397">
    <property type="entry name" value="RNaseH_sf"/>
</dbReference>
<organism evidence="1 2">
    <name type="scientific">Escherichia coli</name>
    <dbReference type="NCBI Taxonomy" id="562"/>
    <lineage>
        <taxon>Bacteria</taxon>
        <taxon>Pseudomonadati</taxon>
        <taxon>Pseudomonadota</taxon>
        <taxon>Gammaproteobacteria</taxon>
        <taxon>Enterobacterales</taxon>
        <taxon>Enterobacteriaceae</taxon>
        <taxon>Escherichia</taxon>
    </lineage>
</organism>
<protein>
    <submittedName>
        <fullName evidence="1">IS1400 transposase B</fullName>
    </submittedName>
</protein>
<dbReference type="Proteomes" id="UP000250671">
    <property type="component" value="Unassembled WGS sequence"/>
</dbReference>
<dbReference type="PROSITE" id="PS50994">
    <property type="entry name" value="INTEGRASE"/>
    <property type="match status" value="1"/>
</dbReference>
<dbReference type="PANTHER" id="PTHR47515:SF2">
    <property type="entry name" value="INTEGRASE CORE DOMAIN PROTEIN"/>
    <property type="match status" value="1"/>
</dbReference>
<proteinExistence type="predicted"/>
<dbReference type="GO" id="GO:0003676">
    <property type="term" value="F:nucleic acid binding"/>
    <property type="evidence" value="ECO:0007669"/>
    <property type="project" value="InterPro"/>
</dbReference>
<sequence length="50" mass="5750">MQCSDNGPEFISLVLAGWAERLAVKLAFIHPGKPTQNAVIERFYRKYVQR</sequence>
<accession>A0A2Y8K2V7</accession>
<dbReference type="SUPFAM" id="SSF53098">
    <property type="entry name" value="Ribonuclease H-like"/>
    <property type="match status" value="1"/>
</dbReference>
<gene>
    <name evidence="1" type="ORF">SAMEA3752557_05240</name>
</gene>
<evidence type="ECO:0000313" key="2">
    <source>
        <dbReference type="Proteomes" id="UP000250671"/>
    </source>
</evidence>
<dbReference type="Pfam" id="PF13683">
    <property type="entry name" value="rve_3"/>
    <property type="match status" value="1"/>
</dbReference>
<dbReference type="PANTHER" id="PTHR47515">
    <property type="entry name" value="LOW CALCIUM RESPONSE LOCUS PROTEIN T"/>
    <property type="match status" value="1"/>
</dbReference>
<name>A0A2Y8K2V7_ECOLX</name>
<reference evidence="1 2" key="1">
    <citation type="submission" date="2018-06" db="EMBL/GenBank/DDBJ databases">
        <authorList>
            <consortium name="Pathogen Informatics"/>
            <person name="Doyle S."/>
        </authorList>
    </citation>
    <scope>NUCLEOTIDE SEQUENCE [LARGE SCALE GENOMIC DNA]</scope>
    <source>
        <strain evidence="1 2">VREC0535</strain>
    </source>
</reference>
<dbReference type="Gene3D" id="3.30.420.10">
    <property type="entry name" value="Ribonuclease H-like superfamily/Ribonuclease H"/>
    <property type="match status" value="1"/>
</dbReference>
<dbReference type="InterPro" id="IPR001584">
    <property type="entry name" value="Integrase_cat-core"/>
</dbReference>
<dbReference type="EMBL" id="UCZA01000051">
    <property type="protein sequence ID" value="SQP89450.1"/>
    <property type="molecule type" value="Genomic_DNA"/>
</dbReference>
<dbReference type="AlphaFoldDB" id="A0A2Y8K2V7"/>
<dbReference type="GO" id="GO:0015074">
    <property type="term" value="P:DNA integration"/>
    <property type="evidence" value="ECO:0007669"/>
    <property type="project" value="InterPro"/>
</dbReference>
<evidence type="ECO:0000313" key="1">
    <source>
        <dbReference type="EMBL" id="SQP89450.1"/>
    </source>
</evidence>